<keyword evidence="2" id="KW-0677">Repeat</keyword>
<proteinExistence type="predicted"/>
<keyword evidence="10" id="KW-1185">Reference proteome</keyword>
<accession>A0A1H8DZV1</accession>
<dbReference type="SUPFAM" id="SSF46785">
    <property type="entry name" value="Winged helix' DNA-binding domain"/>
    <property type="match status" value="2"/>
</dbReference>
<dbReference type="OrthoDB" id="3175596at2"/>
<dbReference type="EMBL" id="FOCQ01000006">
    <property type="protein sequence ID" value="SEN12851.1"/>
    <property type="molecule type" value="Genomic_DNA"/>
</dbReference>
<dbReference type="GO" id="GO:0008982">
    <property type="term" value="F:protein-N(PI)-phosphohistidine-sugar phosphotransferase activity"/>
    <property type="evidence" value="ECO:0007669"/>
    <property type="project" value="InterPro"/>
</dbReference>
<dbReference type="Proteomes" id="UP000199695">
    <property type="component" value="Unassembled WGS sequence"/>
</dbReference>
<evidence type="ECO:0000313" key="10">
    <source>
        <dbReference type="Proteomes" id="UP000199695"/>
    </source>
</evidence>
<evidence type="ECO:0000256" key="2">
    <source>
        <dbReference type="ARBA" id="ARBA00022737"/>
    </source>
</evidence>
<reference evidence="9 10" key="1">
    <citation type="submission" date="2016-10" db="EMBL/GenBank/DDBJ databases">
        <authorList>
            <person name="de Groot N.N."/>
        </authorList>
    </citation>
    <scope>NUCLEOTIDE SEQUENCE [LARGE SCALE GENOMIC DNA]</scope>
    <source>
        <strain evidence="9 10">DSM 46701</strain>
    </source>
</reference>
<dbReference type="Pfam" id="PF08279">
    <property type="entry name" value="HTH_11"/>
    <property type="match status" value="1"/>
</dbReference>
<evidence type="ECO:0000259" key="7">
    <source>
        <dbReference type="PROSITE" id="PS51099"/>
    </source>
</evidence>
<gene>
    <name evidence="9" type="ORF">SAMN05444955_10666</name>
</gene>
<evidence type="ECO:0000256" key="5">
    <source>
        <dbReference type="ARBA" id="ARBA00023163"/>
    </source>
</evidence>
<dbReference type="PANTHER" id="PTHR30185:SF12">
    <property type="entry name" value="TRANSCRIPTIONAL REGULATOR MANR"/>
    <property type="match status" value="1"/>
</dbReference>
<dbReference type="GO" id="GO:0006355">
    <property type="term" value="P:regulation of DNA-templated transcription"/>
    <property type="evidence" value="ECO:0007669"/>
    <property type="project" value="InterPro"/>
</dbReference>
<organism evidence="9 10">
    <name type="scientific">Lihuaxuella thermophila</name>
    <dbReference type="NCBI Taxonomy" id="1173111"/>
    <lineage>
        <taxon>Bacteria</taxon>
        <taxon>Bacillati</taxon>
        <taxon>Bacillota</taxon>
        <taxon>Bacilli</taxon>
        <taxon>Bacillales</taxon>
        <taxon>Thermoactinomycetaceae</taxon>
        <taxon>Lihuaxuella</taxon>
    </lineage>
</organism>
<dbReference type="CDD" id="cd00211">
    <property type="entry name" value="PTS_IIA_fru"/>
    <property type="match status" value="1"/>
</dbReference>
<keyword evidence="4" id="KW-0010">Activator</keyword>
<keyword evidence="5" id="KW-0804">Transcription</keyword>
<feature type="domain" description="PRD" evidence="8">
    <location>
        <begin position="190"/>
        <end position="295"/>
    </location>
</feature>
<keyword evidence="3" id="KW-0805">Transcription regulation</keyword>
<evidence type="ECO:0000313" key="9">
    <source>
        <dbReference type="EMBL" id="SEN12851.1"/>
    </source>
</evidence>
<dbReference type="PROSITE" id="PS51099">
    <property type="entry name" value="PTS_EIIB_TYPE_2"/>
    <property type="match status" value="1"/>
</dbReference>
<dbReference type="Pfam" id="PF00874">
    <property type="entry name" value="PRD"/>
    <property type="match status" value="2"/>
</dbReference>
<keyword evidence="1" id="KW-0808">Transferase</keyword>
<sequence>MIALLDERKINILQYLLKTNRITSGHDVAKKFRVSEKTVRNDLQEISKWLQVEGELKLIRRPGVGVYISGTEEEKRRALQQLQQVSRPAHSFDDPQMRKLQIIRYLLQADQPVTIRQLATLFYVSQASIYADLIEVEKWLAQHGLQLVRKSNLGVQVAGDEKNWRLALSDITEQLARSPFPTSQWLDQAVFDFPELPTIEHRVRMIERSLPHPFSEEAFTNLVIHIAIALKRIKQRKTIAINPAELNRLKSKPEYRFARELAHDLEKAFAVKIPESELGYLTIHFMGAKVRQSSRESGEEIEHSLEQVDEEALDVTRRLIGTVSHLLELPLDQDQTLTLGLALHLHSALNRLRHGLRLSNPLLGQIKETYRYMFETILSVLPPLEQDLKLQFPEEEAAYLTLHFQAALERMNEQQEEKKVLLVCTTGLGTSQLLAAKIRRLFPSVRIVDTVSTYEAVKAVQHWQPNFIISTVPIQIPGVPSALVTPIIGKEEQELIESLIRQPSSKQDNESFYPTLLAMLKRELIFLDVNAKNRADLISFLADQLAERGYVEPGYKLSALERERISSTAIGGGIAIPHAPYSLVKKSALAVARLDSPVSWGDDQVSLVWMIACSLSDKEKMKPFFEELADLVEDEARLHLLLQQNQADDFIRTLQTKEV</sequence>
<dbReference type="InterPro" id="IPR011608">
    <property type="entry name" value="PRD"/>
</dbReference>
<evidence type="ECO:0000256" key="4">
    <source>
        <dbReference type="ARBA" id="ARBA00023159"/>
    </source>
</evidence>
<evidence type="ECO:0000259" key="8">
    <source>
        <dbReference type="PROSITE" id="PS51372"/>
    </source>
</evidence>
<protein>
    <submittedName>
        <fullName evidence="9">Activator of the mannose operon, transcriptional antiterminator</fullName>
    </submittedName>
</protein>
<dbReference type="Gene3D" id="3.40.930.10">
    <property type="entry name" value="Mannitol-specific EII, Chain A"/>
    <property type="match status" value="1"/>
</dbReference>
<dbReference type="Pfam" id="PF05043">
    <property type="entry name" value="Mga"/>
    <property type="match status" value="1"/>
</dbReference>
<dbReference type="GO" id="GO:0009401">
    <property type="term" value="P:phosphoenolpyruvate-dependent sugar phosphotransferase system"/>
    <property type="evidence" value="ECO:0007669"/>
    <property type="project" value="InterPro"/>
</dbReference>
<dbReference type="CDD" id="cd05568">
    <property type="entry name" value="PTS_IIB_bgl_like"/>
    <property type="match status" value="1"/>
</dbReference>
<evidence type="ECO:0000259" key="6">
    <source>
        <dbReference type="PROSITE" id="PS51094"/>
    </source>
</evidence>
<dbReference type="InterPro" id="IPR016152">
    <property type="entry name" value="PTrfase/Anion_transptr"/>
</dbReference>
<dbReference type="PROSITE" id="PS51094">
    <property type="entry name" value="PTS_EIIA_TYPE_2"/>
    <property type="match status" value="1"/>
</dbReference>
<feature type="domain" description="PRD" evidence="8">
    <location>
        <begin position="307"/>
        <end position="414"/>
    </location>
</feature>
<dbReference type="InterPro" id="IPR007737">
    <property type="entry name" value="Mga_HTH"/>
</dbReference>
<dbReference type="Gene3D" id="1.10.10.10">
    <property type="entry name" value="Winged helix-like DNA-binding domain superfamily/Winged helix DNA-binding domain"/>
    <property type="match status" value="2"/>
</dbReference>
<dbReference type="InterPro" id="IPR013011">
    <property type="entry name" value="PTS_EIIB_2"/>
</dbReference>
<dbReference type="PROSITE" id="PS51372">
    <property type="entry name" value="PRD_2"/>
    <property type="match status" value="2"/>
</dbReference>
<dbReference type="PROSITE" id="PS00372">
    <property type="entry name" value="PTS_EIIA_TYPE_2_HIS"/>
    <property type="match status" value="1"/>
</dbReference>
<name>A0A1H8DZV1_9BACL</name>
<dbReference type="Pfam" id="PF00359">
    <property type="entry name" value="PTS_EIIA_2"/>
    <property type="match status" value="1"/>
</dbReference>
<dbReference type="SUPFAM" id="SSF52794">
    <property type="entry name" value="PTS system IIB component-like"/>
    <property type="match status" value="1"/>
</dbReference>
<dbReference type="PANTHER" id="PTHR30185">
    <property type="entry name" value="CRYPTIC BETA-GLUCOSIDE BGL OPERON ANTITERMINATOR"/>
    <property type="match status" value="1"/>
</dbReference>
<dbReference type="InterPro" id="IPR050661">
    <property type="entry name" value="BglG_antiterminators"/>
</dbReference>
<feature type="domain" description="PTS EIIA type-2" evidence="6">
    <location>
        <begin position="518"/>
        <end position="657"/>
    </location>
</feature>
<dbReference type="InterPro" id="IPR002178">
    <property type="entry name" value="PTS_EIIA_type-2_dom"/>
</dbReference>
<evidence type="ECO:0000256" key="1">
    <source>
        <dbReference type="ARBA" id="ARBA00022679"/>
    </source>
</evidence>
<dbReference type="InterPro" id="IPR036390">
    <property type="entry name" value="WH_DNA-bd_sf"/>
</dbReference>
<evidence type="ECO:0000256" key="3">
    <source>
        <dbReference type="ARBA" id="ARBA00023015"/>
    </source>
</evidence>
<dbReference type="STRING" id="1173111.SAMN05444955_10666"/>
<dbReference type="SUPFAM" id="SSF63520">
    <property type="entry name" value="PTS-regulatory domain, PRD"/>
    <property type="match status" value="2"/>
</dbReference>
<dbReference type="SUPFAM" id="SSF55804">
    <property type="entry name" value="Phoshotransferase/anion transport protein"/>
    <property type="match status" value="1"/>
</dbReference>
<feature type="domain" description="PTS EIIB type-2" evidence="7">
    <location>
        <begin position="418"/>
        <end position="508"/>
    </location>
</feature>
<dbReference type="InterPro" id="IPR036388">
    <property type="entry name" value="WH-like_DNA-bd_sf"/>
</dbReference>
<dbReference type="Gene3D" id="1.10.1790.10">
    <property type="entry name" value="PRD domain"/>
    <property type="match status" value="2"/>
</dbReference>
<dbReference type="Gene3D" id="3.40.50.2300">
    <property type="match status" value="1"/>
</dbReference>
<dbReference type="AlphaFoldDB" id="A0A1H8DZV1"/>
<dbReference type="InterPro" id="IPR036634">
    <property type="entry name" value="PRD_sf"/>
</dbReference>
<dbReference type="InterPro" id="IPR013196">
    <property type="entry name" value="HTH_11"/>
</dbReference>
<dbReference type="InterPro" id="IPR036095">
    <property type="entry name" value="PTS_EIIB-like_sf"/>
</dbReference>